<sequence>MAAMDDEARPLEHKLVSEEPPEIRAGFITKVYGILTAQLLLTAAIAAPLVLNSAIKDWVKAHGMPLVILATLLNIGLLFAMMCPCGCEKNMRTFPTNYILLGCFTATEGFLVGVCCVQYTLSSVLLAVVCTGVLVGGLTAYAFFTKTDFTGFGPYLFAACLVLMIFGLFAMLFPFPLMHKVYCCLGILVFSFYLIFDTQLIVGKGQCSLTVDDYVFGALQLYLDIIQLFLYILSLLGNRE</sequence>
<comment type="subcellular location">
    <subcellularLocation>
        <location evidence="1">Membrane</location>
        <topology evidence="1">Multi-pass membrane protein</topology>
    </subcellularLocation>
</comment>
<feature type="transmembrane region" description="Helical" evidence="5">
    <location>
        <begin position="156"/>
        <end position="175"/>
    </location>
</feature>
<protein>
    <submittedName>
        <fullName evidence="6">Uncharacterized protein</fullName>
    </submittedName>
</protein>
<feature type="transmembrane region" description="Helical" evidence="5">
    <location>
        <begin position="124"/>
        <end position="144"/>
    </location>
</feature>
<dbReference type="PANTHER" id="PTHR23291">
    <property type="entry name" value="BAX INHIBITOR-RELATED"/>
    <property type="match status" value="1"/>
</dbReference>
<reference evidence="6" key="1">
    <citation type="submission" date="2021-01" db="EMBL/GenBank/DDBJ databases">
        <authorList>
            <person name="Corre E."/>
            <person name="Pelletier E."/>
            <person name="Niang G."/>
            <person name="Scheremetjew M."/>
            <person name="Finn R."/>
            <person name="Kale V."/>
            <person name="Holt S."/>
            <person name="Cochrane G."/>
            <person name="Meng A."/>
            <person name="Brown T."/>
            <person name="Cohen L."/>
        </authorList>
    </citation>
    <scope>NUCLEOTIDE SEQUENCE</scope>
    <source>
        <strain evidence="6">CCMP2222</strain>
    </source>
</reference>
<comment type="similarity">
    <text evidence="5">Belongs to the BI1 family.</text>
</comment>
<proteinExistence type="inferred from homology"/>
<name>A0A7S2FID7_9DINO</name>
<evidence type="ECO:0000256" key="5">
    <source>
        <dbReference type="RuleBase" id="RU004379"/>
    </source>
</evidence>
<dbReference type="GO" id="GO:0016020">
    <property type="term" value="C:membrane"/>
    <property type="evidence" value="ECO:0007669"/>
    <property type="project" value="UniProtKB-SubCell"/>
</dbReference>
<evidence type="ECO:0000256" key="3">
    <source>
        <dbReference type="ARBA" id="ARBA00022989"/>
    </source>
</evidence>
<feature type="transmembrane region" description="Helical" evidence="5">
    <location>
        <begin position="31"/>
        <end position="51"/>
    </location>
</feature>
<gene>
    <name evidence="6" type="ORF">AAND1436_LOCUS10486</name>
</gene>
<dbReference type="AlphaFoldDB" id="A0A7S2FID7"/>
<evidence type="ECO:0000256" key="2">
    <source>
        <dbReference type="ARBA" id="ARBA00022692"/>
    </source>
</evidence>
<dbReference type="EMBL" id="HBGQ01021146">
    <property type="protein sequence ID" value="CAD9393839.1"/>
    <property type="molecule type" value="Transcribed_RNA"/>
</dbReference>
<feature type="transmembrane region" description="Helical" evidence="5">
    <location>
        <begin position="98"/>
        <end position="117"/>
    </location>
</feature>
<feature type="transmembrane region" description="Helical" evidence="5">
    <location>
        <begin position="182"/>
        <end position="202"/>
    </location>
</feature>
<dbReference type="InterPro" id="IPR006214">
    <property type="entry name" value="Bax_inhibitor_1-related"/>
</dbReference>
<feature type="transmembrane region" description="Helical" evidence="5">
    <location>
        <begin position="214"/>
        <end position="236"/>
    </location>
</feature>
<organism evidence="6">
    <name type="scientific">Alexandrium andersonii</name>
    <dbReference type="NCBI Taxonomy" id="327968"/>
    <lineage>
        <taxon>Eukaryota</taxon>
        <taxon>Sar</taxon>
        <taxon>Alveolata</taxon>
        <taxon>Dinophyceae</taxon>
        <taxon>Gonyaulacales</taxon>
        <taxon>Pyrocystaceae</taxon>
        <taxon>Alexandrium</taxon>
    </lineage>
</organism>
<keyword evidence="4 5" id="KW-0472">Membrane</keyword>
<evidence type="ECO:0000256" key="4">
    <source>
        <dbReference type="ARBA" id="ARBA00023136"/>
    </source>
</evidence>
<accession>A0A7S2FID7</accession>
<keyword evidence="2 5" id="KW-0812">Transmembrane</keyword>
<evidence type="ECO:0000313" key="6">
    <source>
        <dbReference type="EMBL" id="CAD9393839.1"/>
    </source>
</evidence>
<keyword evidence="3 5" id="KW-1133">Transmembrane helix</keyword>
<dbReference type="Pfam" id="PF01027">
    <property type="entry name" value="Bax1-I"/>
    <property type="match status" value="1"/>
</dbReference>
<feature type="transmembrane region" description="Helical" evidence="5">
    <location>
        <begin position="63"/>
        <end position="82"/>
    </location>
</feature>
<dbReference type="PANTHER" id="PTHR23291:SF47">
    <property type="entry name" value="TRANSMEMBRANE BAX INHIBITOR MOTIF CONTAINING 7"/>
    <property type="match status" value="1"/>
</dbReference>
<evidence type="ECO:0000256" key="1">
    <source>
        <dbReference type="ARBA" id="ARBA00004141"/>
    </source>
</evidence>